<reference evidence="1" key="1">
    <citation type="submission" date="2022-12" db="EMBL/GenBank/DDBJ databases">
        <authorList>
            <person name="Petersen C."/>
        </authorList>
    </citation>
    <scope>NUCLEOTIDE SEQUENCE</scope>
    <source>
        <strain evidence="1">IBT 35673</strain>
    </source>
</reference>
<proteinExistence type="predicted"/>
<dbReference type="Proteomes" id="UP001147695">
    <property type="component" value="Unassembled WGS sequence"/>
</dbReference>
<accession>A0A9W9QL44</accession>
<evidence type="ECO:0000313" key="2">
    <source>
        <dbReference type="Proteomes" id="UP001147695"/>
    </source>
</evidence>
<comment type="caution">
    <text evidence="1">The sequence shown here is derived from an EMBL/GenBank/DDBJ whole genome shotgun (WGS) entry which is preliminary data.</text>
</comment>
<protein>
    <submittedName>
        <fullName evidence="1">Uncharacterized protein</fullName>
    </submittedName>
</protein>
<evidence type="ECO:0000313" key="1">
    <source>
        <dbReference type="EMBL" id="KAJ5340007.1"/>
    </source>
</evidence>
<reference evidence="1" key="2">
    <citation type="journal article" date="2023" name="IMA Fungus">
        <title>Comparative genomic study of the Penicillium genus elucidates a diverse pangenome and 15 lateral gene transfer events.</title>
        <authorList>
            <person name="Petersen C."/>
            <person name="Sorensen T."/>
            <person name="Nielsen M.R."/>
            <person name="Sondergaard T.E."/>
            <person name="Sorensen J.L."/>
            <person name="Fitzpatrick D.A."/>
            <person name="Frisvad J.C."/>
            <person name="Nielsen K.L."/>
        </authorList>
    </citation>
    <scope>NUCLEOTIDE SEQUENCE</scope>
    <source>
        <strain evidence="1">IBT 35673</strain>
    </source>
</reference>
<dbReference type="PANTHER" id="PTHR39697">
    <property type="entry name" value="RICIN B LECTIN DOMAIN-CONTAINING PROTEIN-RELATED"/>
    <property type="match status" value="1"/>
</dbReference>
<dbReference type="AlphaFoldDB" id="A0A9W9QL44"/>
<name>A0A9W9QL44_PENBR</name>
<gene>
    <name evidence="1" type="ORF">N7452_006735</name>
</gene>
<dbReference type="EMBL" id="JAPZBQ010000003">
    <property type="protein sequence ID" value="KAJ5340007.1"/>
    <property type="molecule type" value="Genomic_DNA"/>
</dbReference>
<dbReference type="PANTHER" id="PTHR39697:SF2">
    <property type="entry name" value="CYANOVIRIN-N DOMAIN-CONTAINING PROTEIN"/>
    <property type="match status" value="1"/>
</dbReference>
<sequence>MSSNFSDEAGLTPAHTGLLESCTNPELPPYHPAPAAVAPYKGATFIIRDPQSGLIIALKDGKLGLGPADKGNPSIGFDIGHGSHWRCVENEDRWLGFKNAASGEFIGHNNNKKKWCFMAKGEAHGDWQHFCVRQHPSGGHELLVKHWDGFRAMEVGGDDNRELVVAGEGLGGIAWEFLKVYSEM</sequence>
<organism evidence="1 2">
    <name type="scientific">Penicillium brevicompactum</name>
    <dbReference type="NCBI Taxonomy" id="5074"/>
    <lineage>
        <taxon>Eukaryota</taxon>
        <taxon>Fungi</taxon>
        <taxon>Dikarya</taxon>
        <taxon>Ascomycota</taxon>
        <taxon>Pezizomycotina</taxon>
        <taxon>Eurotiomycetes</taxon>
        <taxon>Eurotiomycetidae</taxon>
        <taxon>Eurotiales</taxon>
        <taxon>Aspergillaceae</taxon>
        <taxon>Penicillium</taxon>
    </lineage>
</organism>